<gene>
    <name evidence="2" type="ordered locus">FraEuI1c_5219</name>
</gene>
<proteinExistence type="predicted"/>
<evidence type="ECO:0000313" key="3">
    <source>
        <dbReference type="Proteomes" id="UP000002484"/>
    </source>
</evidence>
<accession>E3J6Y7</accession>
<protein>
    <submittedName>
        <fullName evidence="2">Uncharacterized protein</fullName>
    </submittedName>
</protein>
<sequence>MLRHQLRRAAAVIAAANDEDLLRLRGGEDQAEGRAVYRWRRVGRPPAPREAPDHAGHWHRGARPASDAV</sequence>
<dbReference type="OrthoDB" id="3215091at2"/>
<dbReference type="HOGENOM" id="CLU_2769880_0_0_11"/>
<evidence type="ECO:0000313" key="2">
    <source>
        <dbReference type="EMBL" id="ADP83207.1"/>
    </source>
</evidence>
<feature type="region of interest" description="Disordered" evidence="1">
    <location>
        <begin position="43"/>
        <end position="69"/>
    </location>
</feature>
<dbReference type="Proteomes" id="UP000002484">
    <property type="component" value="Chromosome"/>
</dbReference>
<dbReference type="AlphaFoldDB" id="E3J6Y7"/>
<dbReference type="EMBL" id="CP002299">
    <property type="protein sequence ID" value="ADP83207.1"/>
    <property type="molecule type" value="Genomic_DNA"/>
</dbReference>
<keyword evidence="3" id="KW-1185">Reference proteome</keyword>
<dbReference type="KEGG" id="fri:FraEuI1c_5219"/>
<organism evidence="2 3">
    <name type="scientific">Pseudofrankia inefficax (strain DSM 45817 / CECT 9037 / DDB 130130 / EuI1c)</name>
    <name type="common">Frankia inefficax</name>
    <dbReference type="NCBI Taxonomy" id="298654"/>
    <lineage>
        <taxon>Bacteria</taxon>
        <taxon>Bacillati</taxon>
        <taxon>Actinomycetota</taxon>
        <taxon>Actinomycetes</taxon>
        <taxon>Frankiales</taxon>
        <taxon>Frankiaceae</taxon>
        <taxon>Pseudofrankia</taxon>
    </lineage>
</organism>
<dbReference type="RefSeq" id="WP_013426325.1">
    <property type="nucleotide sequence ID" value="NC_014666.1"/>
</dbReference>
<name>E3J6Y7_PSEI1</name>
<evidence type="ECO:0000256" key="1">
    <source>
        <dbReference type="SAM" id="MobiDB-lite"/>
    </source>
</evidence>
<dbReference type="InParanoid" id="E3J6Y7"/>
<reference evidence="2 3" key="1">
    <citation type="submission" date="2010-10" db="EMBL/GenBank/DDBJ databases">
        <title>Complete sequence of Frankia sp. EuI1c.</title>
        <authorList>
            <consortium name="US DOE Joint Genome Institute"/>
            <person name="Lucas S."/>
            <person name="Copeland A."/>
            <person name="Lapidus A."/>
            <person name="Cheng J.-F."/>
            <person name="Bruce D."/>
            <person name="Goodwin L."/>
            <person name="Pitluck S."/>
            <person name="Chertkov O."/>
            <person name="Detter J.C."/>
            <person name="Han C."/>
            <person name="Tapia R."/>
            <person name="Land M."/>
            <person name="Hauser L."/>
            <person name="Jeffries C."/>
            <person name="Kyrpides N."/>
            <person name="Ivanova N."/>
            <person name="Mikhailova N."/>
            <person name="Beauchemin N."/>
            <person name="Sen A."/>
            <person name="Sur S.A."/>
            <person name="Gtari M."/>
            <person name="Wall L."/>
            <person name="Tisa L."/>
            <person name="Woyke T."/>
        </authorList>
    </citation>
    <scope>NUCLEOTIDE SEQUENCE [LARGE SCALE GENOMIC DNA]</scope>
    <source>
        <strain evidence="3">DSM 45817 / CECT 9037 / EuI1c</strain>
    </source>
</reference>